<dbReference type="InterPro" id="IPR036179">
    <property type="entry name" value="Ig-like_dom_sf"/>
</dbReference>
<sequence>MFIFMRSTIEPLCISIETVEVAFFVTGLETLQILGGYAKIKINKLDVPSSIRHGDQTEVVLDCDFDSGGDTVTEIKWFLDGDHQIYQWLPGYNKAGQALGKLKKNIDTSYQVTEDEKTMYRALHITDLSPELSGNYTCKVSGPMSEDVKTKRMIIYEAPDTGLDLTISEENSLIMCTAEGFYPQPNMTIYVNNDNETEIYQEDAETIELDDSGLFNVSSTLTYDPDALTDIFSYTCELNIPGTNFNLSETRTHDQENSSETQVEEELNLFNSTNSTESSFEESKGRWIV</sequence>
<name>A0A8J6HAH8_TENMO</name>
<evidence type="ECO:0000313" key="3">
    <source>
        <dbReference type="Proteomes" id="UP000719412"/>
    </source>
</evidence>
<dbReference type="Pfam" id="PF07654">
    <property type="entry name" value="C1-set"/>
    <property type="match status" value="1"/>
</dbReference>
<dbReference type="InterPro" id="IPR003597">
    <property type="entry name" value="Ig_C1-set"/>
</dbReference>
<accession>A0A8J6HAH8</accession>
<dbReference type="EMBL" id="JABDTM020023455">
    <property type="protein sequence ID" value="KAH0815170.1"/>
    <property type="molecule type" value="Genomic_DNA"/>
</dbReference>
<reference evidence="2" key="1">
    <citation type="journal article" date="2020" name="J Insects Food Feed">
        <title>The yellow mealworm (Tenebrio molitor) genome: a resource for the emerging insects as food and feed industry.</title>
        <authorList>
            <person name="Eriksson T."/>
            <person name="Andere A."/>
            <person name="Kelstrup H."/>
            <person name="Emery V."/>
            <person name="Picard C."/>
        </authorList>
    </citation>
    <scope>NUCLEOTIDE SEQUENCE</scope>
    <source>
        <strain evidence="2">Stoneville</strain>
        <tissue evidence="2">Whole head</tissue>
    </source>
</reference>
<evidence type="ECO:0000313" key="2">
    <source>
        <dbReference type="EMBL" id="KAH0815170.1"/>
    </source>
</evidence>
<organism evidence="2 3">
    <name type="scientific">Tenebrio molitor</name>
    <name type="common">Yellow mealworm beetle</name>
    <dbReference type="NCBI Taxonomy" id="7067"/>
    <lineage>
        <taxon>Eukaryota</taxon>
        <taxon>Metazoa</taxon>
        <taxon>Ecdysozoa</taxon>
        <taxon>Arthropoda</taxon>
        <taxon>Hexapoda</taxon>
        <taxon>Insecta</taxon>
        <taxon>Pterygota</taxon>
        <taxon>Neoptera</taxon>
        <taxon>Endopterygota</taxon>
        <taxon>Coleoptera</taxon>
        <taxon>Polyphaga</taxon>
        <taxon>Cucujiformia</taxon>
        <taxon>Tenebrionidae</taxon>
        <taxon>Tenebrio</taxon>
    </lineage>
</organism>
<keyword evidence="3" id="KW-1185">Reference proteome</keyword>
<comment type="caution">
    <text evidence="2">The sequence shown here is derived from an EMBL/GenBank/DDBJ whole genome shotgun (WGS) entry which is preliminary data.</text>
</comment>
<dbReference type="CDD" id="cd00096">
    <property type="entry name" value="Ig"/>
    <property type="match status" value="1"/>
</dbReference>
<dbReference type="PANTHER" id="PTHR21261">
    <property type="entry name" value="BEAT PROTEIN"/>
    <property type="match status" value="1"/>
</dbReference>
<feature type="domain" description="Ig-like" evidence="1">
    <location>
        <begin position="38"/>
        <end position="149"/>
    </location>
</feature>
<gene>
    <name evidence="2" type="ORF">GEV33_007622</name>
</gene>
<evidence type="ECO:0000259" key="1">
    <source>
        <dbReference type="PROSITE" id="PS50835"/>
    </source>
</evidence>
<reference evidence="2" key="2">
    <citation type="submission" date="2021-08" db="EMBL/GenBank/DDBJ databases">
        <authorList>
            <person name="Eriksson T."/>
        </authorList>
    </citation>
    <scope>NUCLEOTIDE SEQUENCE</scope>
    <source>
        <strain evidence="2">Stoneville</strain>
        <tissue evidence="2">Whole head</tissue>
    </source>
</reference>
<dbReference type="AlphaFoldDB" id="A0A8J6HAH8"/>
<proteinExistence type="predicted"/>
<dbReference type="Gene3D" id="2.60.40.10">
    <property type="entry name" value="Immunoglobulins"/>
    <property type="match status" value="2"/>
</dbReference>
<dbReference type="InterPro" id="IPR013783">
    <property type="entry name" value="Ig-like_fold"/>
</dbReference>
<protein>
    <recommendedName>
        <fullName evidence="1">Ig-like domain-containing protein</fullName>
    </recommendedName>
</protein>
<dbReference type="PANTHER" id="PTHR21261:SF2">
    <property type="entry name" value="GH04238P-RELATED"/>
    <property type="match status" value="1"/>
</dbReference>
<dbReference type="SUPFAM" id="SSF48726">
    <property type="entry name" value="Immunoglobulin"/>
    <property type="match status" value="2"/>
</dbReference>
<dbReference type="Proteomes" id="UP000719412">
    <property type="component" value="Unassembled WGS sequence"/>
</dbReference>
<dbReference type="PROSITE" id="PS50835">
    <property type="entry name" value="IG_LIKE"/>
    <property type="match status" value="1"/>
</dbReference>
<dbReference type="InterPro" id="IPR007110">
    <property type="entry name" value="Ig-like_dom"/>
</dbReference>